<evidence type="ECO:0000313" key="5">
    <source>
        <dbReference type="Proteomes" id="UP000461670"/>
    </source>
</evidence>
<name>A0A7V8FP73_9BURK</name>
<protein>
    <recommendedName>
        <fullName evidence="3">Phytase-like domain-containing protein</fullName>
    </recommendedName>
</protein>
<gene>
    <name evidence="4" type="ORF">GAK30_01897</name>
</gene>
<dbReference type="Pfam" id="PF13449">
    <property type="entry name" value="Phytase-like"/>
    <property type="match status" value="1"/>
</dbReference>
<dbReference type="PANTHER" id="PTHR37957:SF1">
    <property type="entry name" value="PHYTASE-LIKE DOMAIN-CONTAINING PROTEIN"/>
    <property type="match status" value="1"/>
</dbReference>
<dbReference type="InterPro" id="IPR027372">
    <property type="entry name" value="Phytase-like_dom"/>
</dbReference>
<sequence length="478" mass="51896">MKPGHPAPLSTAQRRRRLAALPACLALLLAASAAQAQSPSATDAPLYPARLAGHAILPAQSFVAAPKDAPTDLRVSGKFTTGTRVTQPGSIEGKSGGRPTGVSLPFQGQPLQGHSGIKRMADGTFWLLTDNGAGSKANSPDFMLYLNHYKVDFKSGRLQRLSTVFLHDPDKKVPFRIAHESTRARYLTGSDFDPESFQFAGGALWIGEEFGPFLIKADLQGKVLAVYDTRVDDKTVRSPDHPSLTTPAAPGGQVTFEVRRSKGFEGMAASPDGSKLYALLEGPLWQADRQAYEQIDGHEALRILEFDTVRGEWTGRSWFYPLDGSGHAIGDFNLIDAQSSPNGSQAVGLIIERDNGEGTADRACPAGTKRPDCFDDIAKFKRVYKVAFGDDNVGQAVRKVGAIDLLAIQDPDRLARKPLNDGVFQFPFFTIENVDVVDERHIVVGNDNNLPFSSSREPNRADDNELILLDVGELMQAR</sequence>
<keyword evidence="2" id="KW-0732">Signal</keyword>
<accession>A0A7V8FP73</accession>
<proteinExistence type="predicted"/>
<evidence type="ECO:0000313" key="4">
    <source>
        <dbReference type="EMBL" id="KAF1021412.1"/>
    </source>
</evidence>
<dbReference type="EMBL" id="WNDQ01000022">
    <property type="protein sequence ID" value="KAF1021412.1"/>
    <property type="molecule type" value="Genomic_DNA"/>
</dbReference>
<feature type="region of interest" description="Disordered" evidence="1">
    <location>
        <begin position="74"/>
        <end position="101"/>
    </location>
</feature>
<feature type="signal peptide" evidence="2">
    <location>
        <begin position="1"/>
        <end position="36"/>
    </location>
</feature>
<dbReference type="Proteomes" id="UP000461670">
    <property type="component" value="Unassembled WGS sequence"/>
</dbReference>
<feature type="domain" description="Phytase-like" evidence="3">
    <location>
        <begin position="109"/>
        <end position="449"/>
    </location>
</feature>
<feature type="chain" id="PRO_5031364860" description="Phytase-like domain-containing protein" evidence="2">
    <location>
        <begin position="37"/>
        <end position="478"/>
    </location>
</feature>
<dbReference type="PANTHER" id="PTHR37957">
    <property type="entry name" value="BLR7070 PROTEIN"/>
    <property type="match status" value="1"/>
</dbReference>
<evidence type="ECO:0000256" key="2">
    <source>
        <dbReference type="SAM" id="SignalP"/>
    </source>
</evidence>
<evidence type="ECO:0000259" key="3">
    <source>
        <dbReference type="Pfam" id="PF13449"/>
    </source>
</evidence>
<feature type="compositionally biased region" description="Polar residues" evidence="1">
    <location>
        <begin position="78"/>
        <end position="89"/>
    </location>
</feature>
<dbReference type="AlphaFoldDB" id="A0A7V8FP73"/>
<evidence type="ECO:0000256" key="1">
    <source>
        <dbReference type="SAM" id="MobiDB-lite"/>
    </source>
</evidence>
<reference evidence="5" key="1">
    <citation type="journal article" date="2020" name="MBio">
        <title>Horizontal gene transfer to a defensive symbiont with a reduced genome amongst a multipartite beetle microbiome.</title>
        <authorList>
            <person name="Waterworth S.C."/>
            <person name="Florez L.V."/>
            <person name="Rees E.R."/>
            <person name="Hertweck C."/>
            <person name="Kaltenpoth M."/>
            <person name="Kwan J.C."/>
        </authorList>
    </citation>
    <scope>NUCLEOTIDE SEQUENCE [LARGE SCALE GENOMIC DNA]</scope>
</reference>
<organism evidence="4 5">
    <name type="scientific">Paracidovorax wautersii</name>
    <dbReference type="NCBI Taxonomy" id="1177982"/>
    <lineage>
        <taxon>Bacteria</taxon>
        <taxon>Pseudomonadati</taxon>
        <taxon>Pseudomonadota</taxon>
        <taxon>Betaproteobacteria</taxon>
        <taxon>Burkholderiales</taxon>
        <taxon>Comamonadaceae</taxon>
        <taxon>Paracidovorax</taxon>
    </lineage>
</organism>
<comment type="caution">
    <text evidence="4">The sequence shown here is derived from an EMBL/GenBank/DDBJ whole genome shotgun (WGS) entry which is preliminary data.</text>
</comment>